<sequence length="364" mass="42693">MKDKMINTPHKKALTIVMHVLAWLGLVILPQLIINRYWGNQNFIAWGFYLNATIYGIIFYINYLWLVPRFYLKKQRLVYFLLGIACIGIFYFVSELLNETFIHNPERDQKIAEAFEKLSEDKIIPKPPLRQMQVYFFALTSVIISGFSLGLRVIEEHITTEKKQKELEKEKLNSELAFLKNQISPHFFFNTLNNIYALIEISSKDAQASVLKLSKMMRYLLYDSESGKTELKQEVDFLNHYIDLMRLRVSSKVEFEIELPNNHLHLQIPPLLFIPFIENAFKHGISYREKSFIKIEMKVIDNQILFKCINSVSSSAESKKDEKHSGIGLENVKKRLQLLFPLKHRLDISQTDDEFSVYLSIEID</sequence>
<dbReference type="SUPFAM" id="SSF55874">
    <property type="entry name" value="ATPase domain of HSP90 chaperone/DNA topoisomerase II/histidine kinase"/>
    <property type="match status" value="1"/>
</dbReference>
<reference evidence="4 5" key="1">
    <citation type="journal article" date="2015" name="Int. J. Syst. Evol. Microbiol.">
        <title>Carboxylicivirga linearis sp. nov., isolated from a sea cucumber culture pond.</title>
        <authorList>
            <person name="Wang F.Q."/>
            <person name="Zhou Y.X."/>
            <person name="Lin X.Z."/>
            <person name="Chen G.J."/>
            <person name="Du Z.J."/>
        </authorList>
    </citation>
    <scope>NUCLEOTIDE SEQUENCE [LARGE SCALE GENOMIC DNA]</scope>
    <source>
        <strain evidence="4 5">FB218</strain>
    </source>
</reference>
<feature type="transmembrane region" description="Helical" evidence="2">
    <location>
        <begin position="12"/>
        <end position="34"/>
    </location>
</feature>
<feature type="coiled-coil region" evidence="1">
    <location>
        <begin position="155"/>
        <end position="182"/>
    </location>
</feature>
<dbReference type="PANTHER" id="PTHR34220">
    <property type="entry name" value="SENSOR HISTIDINE KINASE YPDA"/>
    <property type="match status" value="1"/>
</dbReference>
<comment type="caution">
    <text evidence="4">The sequence shown here is derived from an EMBL/GenBank/DDBJ whole genome shotgun (WGS) entry which is preliminary data.</text>
</comment>
<keyword evidence="5" id="KW-1185">Reference proteome</keyword>
<feature type="transmembrane region" description="Helical" evidence="2">
    <location>
        <begin position="46"/>
        <end position="65"/>
    </location>
</feature>
<gene>
    <name evidence="4" type="ORF">KEM10_16035</name>
</gene>
<evidence type="ECO:0000256" key="1">
    <source>
        <dbReference type="SAM" id="Coils"/>
    </source>
</evidence>
<dbReference type="EMBL" id="JAGUCO010000015">
    <property type="protein sequence ID" value="MBS2099800.1"/>
    <property type="molecule type" value="Genomic_DNA"/>
</dbReference>
<dbReference type="InterPro" id="IPR036890">
    <property type="entry name" value="HATPase_C_sf"/>
</dbReference>
<evidence type="ECO:0000256" key="2">
    <source>
        <dbReference type="SAM" id="Phobius"/>
    </source>
</evidence>
<organism evidence="4 5">
    <name type="scientific">Carboxylicivirga linearis</name>
    <dbReference type="NCBI Taxonomy" id="1628157"/>
    <lineage>
        <taxon>Bacteria</taxon>
        <taxon>Pseudomonadati</taxon>
        <taxon>Bacteroidota</taxon>
        <taxon>Bacteroidia</taxon>
        <taxon>Marinilabiliales</taxon>
        <taxon>Marinilabiliaceae</taxon>
        <taxon>Carboxylicivirga</taxon>
    </lineage>
</organism>
<dbReference type="Proteomes" id="UP000708576">
    <property type="component" value="Unassembled WGS sequence"/>
</dbReference>
<name>A0ABS5JYC2_9BACT</name>
<keyword evidence="2" id="KW-0472">Membrane</keyword>
<keyword evidence="4" id="KW-0808">Transferase</keyword>
<feature type="domain" description="Signal transduction histidine kinase internal region" evidence="3">
    <location>
        <begin position="175"/>
        <end position="252"/>
    </location>
</feature>
<dbReference type="InterPro" id="IPR010559">
    <property type="entry name" value="Sig_transdc_His_kin_internal"/>
</dbReference>
<proteinExistence type="predicted"/>
<feature type="transmembrane region" description="Helical" evidence="2">
    <location>
        <begin position="77"/>
        <end position="94"/>
    </location>
</feature>
<evidence type="ECO:0000313" key="4">
    <source>
        <dbReference type="EMBL" id="MBS2099800.1"/>
    </source>
</evidence>
<protein>
    <submittedName>
        <fullName evidence="4">Histidine kinase</fullName>
    </submittedName>
</protein>
<keyword evidence="2" id="KW-1133">Transmembrane helix</keyword>
<dbReference type="Gene3D" id="3.30.565.10">
    <property type="entry name" value="Histidine kinase-like ATPase, C-terminal domain"/>
    <property type="match status" value="1"/>
</dbReference>
<dbReference type="InterPro" id="IPR050640">
    <property type="entry name" value="Bact_2-comp_sensor_kinase"/>
</dbReference>
<keyword evidence="2" id="KW-0812">Transmembrane</keyword>
<keyword evidence="1" id="KW-0175">Coiled coil</keyword>
<feature type="transmembrane region" description="Helical" evidence="2">
    <location>
        <begin position="134"/>
        <end position="154"/>
    </location>
</feature>
<dbReference type="GO" id="GO:0016301">
    <property type="term" value="F:kinase activity"/>
    <property type="evidence" value="ECO:0007669"/>
    <property type="project" value="UniProtKB-KW"/>
</dbReference>
<evidence type="ECO:0000259" key="3">
    <source>
        <dbReference type="Pfam" id="PF06580"/>
    </source>
</evidence>
<keyword evidence="4" id="KW-0418">Kinase</keyword>
<evidence type="ECO:0000313" key="5">
    <source>
        <dbReference type="Proteomes" id="UP000708576"/>
    </source>
</evidence>
<dbReference type="RefSeq" id="WP_212217043.1">
    <property type="nucleotide sequence ID" value="NZ_JAGUCO010000015.1"/>
</dbReference>
<accession>A0ABS5JYC2</accession>
<dbReference type="Pfam" id="PF06580">
    <property type="entry name" value="His_kinase"/>
    <property type="match status" value="1"/>
</dbReference>
<dbReference type="PANTHER" id="PTHR34220:SF7">
    <property type="entry name" value="SENSOR HISTIDINE KINASE YPDA"/>
    <property type="match status" value="1"/>
</dbReference>